<name>A0A0S4LAU7_9BACT</name>
<keyword evidence="3" id="KW-1185">Reference proteome</keyword>
<dbReference type="GO" id="GO:0048038">
    <property type="term" value="F:quinone binding"/>
    <property type="evidence" value="ECO:0007669"/>
    <property type="project" value="InterPro"/>
</dbReference>
<dbReference type="Gene3D" id="2.70.98.20">
    <property type="entry name" value="Copper amine oxidase, catalytic domain"/>
    <property type="match status" value="2"/>
</dbReference>
<feature type="signal peptide" evidence="1">
    <location>
        <begin position="1"/>
        <end position="28"/>
    </location>
</feature>
<keyword evidence="1" id="KW-0732">Signal</keyword>
<dbReference type="Proteomes" id="UP000198736">
    <property type="component" value="Unassembled WGS sequence"/>
</dbReference>
<protein>
    <submittedName>
        <fullName evidence="2">Uncharacterized protein</fullName>
    </submittedName>
</protein>
<dbReference type="GO" id="GO:0009308">
    <property type="term" value="P:amine metabolic process"/>
    <property type="evidence" value="ECO:0007669"/>
    <property type="project" value="InterPro"/>
</dbReference>
<dbReference type="OrthoDB" id="9772590at2"/>
<evidence type="ECO:0000256" key="1">
    <source>
        <dbReference type="SAM" id="SignalP"/>
    </source>
</evidence>
<dbReference type="GO" id="GO:0008131">
    <property type="term" value="F:primary methylamine oxidase activity"/>
    <property type="evidence" value="ECO:0007669"/>
    <property type="project" value="InterPro"/>
</dbReference>
<dbReference type="RefSeq" id="WP_090894771.1">
    <property type="nucleotide sequence ID" value="NZ_CZPZ01000004.1"/>
</dbReference>
<dbReference type="GO" id="GO:0005507">
    <property type="term" value="F:copper ion binding"/>
    <property type="evidence" value="ECO:0007669"/>
    <property type="project" value="InterPro"/>
</dbReference>
<evidence type="ECO:0000313" key="2">
    <source>
        <dbReference type="EMBL" id="CUS32982.1"/>
    </source>
</evidence>
<proteinExistence type="predicted"/>
<dbReference type="STRING" id="1742973.COMA2_120005"/>
<sequence>MSEKTMTRIWWSGILLACALAYSEPVLAETQSEHVDWGKWSFDWEVRDNQGLALRNVKYGDELILGKASMPVVRVKYVKEMVWWNPFTWFGSRADSGRCGPFQDRLRWQDLVPIVNCGDRKVCTESSTQNNVKWLELGIYARIGEYHLYQAWHLSDDGELRPVLHSRGLSCNTNHDHHPYWRFDFDINGNGMDQVFVHEDGGADRGWGPGWRKYGNERNDVKIPALHKVWLVRDQLNGHGVWILPGAGYVPLKDDGERDRFADIDVAIRRANASEDVPWSFGARGQLGYDEDNEGVQEQDIVFWYVAHLPHMAALGPSKWLTLGPILRVQR</sequence>
<dbReference type="SUPFAM" id="SSF49998">
    <property type="entry name" value="Amine oxidase catalytic domain"/>
    <property type="match status" value="1"/>
</dbReference>
<dbReference type="AlphaFoldDB" id="A0A0S4LAU7"/>
<reference evidence="3" key="1">
    <citation type="submission" date="2015-10" db="EMBL/GenBank/DDBJ databases">
        <authorList>
            <person name="Luecker S."/>
            <person name="Luecker S."/>
        </authorList>
    </citation>
    <scope>NUCLEOTIDE SEQUENCE [LARGE SCALE GENOMIC DNA]</scope>
</reference>
<evidence type="ECO:0000313" key="3">
    <source>
        <dbReference type="Proteomes" id="UP000198736"/>
    </source>
</evidence>
<gene>
    <name evidence="2" type="ORF">COMA2_120005</name>
</gene>
<organism evidence="2 3">
    <name type="scientific">Candidatus Nitrospira nitrificans</name>
    <dbReference type="NCBI Taxonomy" id="1742973"/>
    <lineage>
        <taxon>Bacteria</taxon>
        <taxon>Pseudomonadati</taxon>
        <taxon>Nitrospirota</taxon>
        <taxon>Nitrospiria</taxon>
        <taxon>Nitrospirales</taxon>
        <taxon>Nitrospiraceae</taxon>
        <taxon>Nitrospira</taxon>
    </lineage>
</organism>
<dbReference type="EMBL" id="CZPZ01000004">
    <property type="protein sequence ID" value="CUS32982.1"/>
    <property type="molecule type" value="Genomic_DNA"/>
</dbReference>
<dbReference type="InterPro" id="IPR036460">
    <property type="entry name" value="Cu_amine_oxidase_C_sf"/>
</dbReference>
<accession>A0A0S4LAU7</accession>
<feature type="chain" id="PRO_5006623885" evidence="1">
    <location>
        <begin position="29"/>
        <end position="331"/>
    </location>
</feature>